<feature type="domain" description="N-acetyltransferase" evidence="3">
    <location>
        <begin position="1"/>
        <end position="162"/>
    </location>
</feature>
<evidence type="ECO:0000256" key="2">
    <source>
        <dbReference type="ARBA" id="ARBA00023315"/>
    </source>
</evidence>
<dbReference type="PROSITE" id="PS51186">
    <property type="entry name" value="GNAT"/>
    <property type="match status" value="1"/>
</dbReference>
<organism evidence="4 5">
    <name type="scientific">Natronomonas salsuginis</name>
    <dbReference type="NCBI Taxonomy" id="2217661"/>
    <lineage>
        <taxon>Archaea</taxon>
        <taxon>Methanobacteriati</taxon>
        <taxon>Methanobacteriota</taxon>
        <taxon>Stenosarchaea group</taxon>
        <taxon>Halobacteria</taxon>
        <taxon>Halobacteriales</taxon>
        <taxon>Natronomonadaceae</taxon>
        <taxon>Natronomonas</taxon>
    </lineage>
</organism>
<sequence>MKIYVAHPDDIDAIAEIARASWEADYPNILNRESVESAVNDWYSREQLEEELTYPWTYMYVAAEGGEVVGFAHAVLAENEGNILRIYVHPDERRRGIGRALFDRIRHELIRHDIERLNAMVLSDNALGNEFYADLGMERDERAETIIGDERFEENTYVLELT</sequence>
<comment type="caution">
    <text evidence="4">The sequence shown here is derived from an EMBL/GenBank/DDBJ whole genome shotgun (WGS) entry which is preliminary data.</text>
</comment>
<protein>
    <submittedName>
        <fullName evidence="4">GNAT family N-acetyltransferase</fullName>
    </submittedName>
</protein>
<reference evidence="4 5" key="1">
    <citation type="submission" date="2019-04" db="EMBL/GenBank/DDBJ databases">
        <title>Natronomonas sp. F20-122 a newhaloarchaeon isolated from a saline saltern of Isla Bacuta, Huelva, Spain.</title>
        <authorList>
            <person name="Duran-Viseras A."/>
            <person name="Sanchez-Porro C."/>
            <person name="Ventosa A."/>
        </authorList>
    </citation>
    <scope>NUCLEOTIDE SEQUENCE [LARGE SCALE GENOMIC DNA]</scope>
    <source>
        <strain evidence="4 5">F20-122</strain>
    </source>
</reference>
<gene>
    <name evidence="4" type="ORF">DM868_08280</name>
</gene>
<dbReference type="InterPro" id="IPR050832">
    <property type="entry name" value="Bact_Acetyltransf"/>
</dbReference>
<dbReference type="InterPro" id="IPR000182">
    <property type="entry name" value="GNAT_dom"/>
</dbReference>
<name>A0A4U5JJZ8_9EURY</name>
<dbReference type="InterPro" id="IPR016181">
    <property type="entry name" value="Acyl_CoA_acyltransferase"/>
</dbReference>
<keyword evidence="5" id="KW-1185">Reference proteome</keyword>
<dbReference type="RefSeq" id="WP_137276385.1">
    <property type="nucleotide sequence ID" value="NZ_QKNX01000002.1"/>
</dbReference>
<dbReference type="SUPFAM" id="SSF55729">
    <property type="entry name" value="Acyl-CoA N-acyltransferases (Nat)"/>
    <property type="match status" value="1"/>
</dbReference>
<dbReference type="GO" id="GO:0016747">
    <property type="term" value="F:acyltransferase activity, transferring groups other than amino-acyl groups"/>
    <property type="evidence" value="ECO:0007669"/>
    <property type="project" value="InterPro"/>
</dbReference>
<dbReference type="CDD" id="cd04301">
    <property type="entry name" value="NAT_SF"/>
    <property type="match status" value="1"/>
</dbReference>
<dbReference type="Gene3D" id="3.40.630.30">
    <property type="match status" value="1"/>
</dbReference>
<accession>A0A4U5JJZ8</accession>
<keyword evidence="1 4" id="KW-0808">Transferase</keyword>
<dbReference type="AlphaFoldDB" id="A0A4U5JJZ8"/>
<dbReference type="Proteomes" id="UP000308037">
    <property type="component" value="Unassembled WGS sequence"/>
</dbReference>
<dbReference type="Pfam" id="PF00583">
    <property type="entry name" value="Acetyltransf_1"/>
    <property type="match status" value="1"/>
</dbReference>
<evidence type="ECO:0000259" key="3">
    <source>
        <dbReference type="PROSITE" id="PS51186"/>
    </source>
</evidence>
<keyword evidence="2" id="KW-0012">Acyltransferase</keyword>
<dbReference type="PANTHER" id="PTHR43877">
    <property type="entry name" value="AMINOALKYLPHOSPHONATE N-ACETYLTRANSFERASE-RELATED-RELATED"/>
    <property type="match status" value="1"/>
</dbReference>
<dbReference type="EMBL" id="QKNX01000002">
    <property type="protein sequence ID" value="TKR26469.1"/>
    <property type="molecule type" value="Genomic_DNA"/>
</dbReference>
<proteinExistence type="predicted"/>
<evidence type="ECO:0000256" key="1">
    <source>
        <dbReference type="ARBA" id="ARBA00022679"/>
    </source>
</evidence>
<evidence type="ECO:0000313" key="4">
    <source>
        <dbReference type="EMBL" id="TKR26469.1"/>
    </source>
</evidence>
<evidence type="ECO:0000313" key="5">
    <source>
        <dbReference type="Proteomes" id="UP000308037"/>
    </source>
</evidence>
<dbReference type="OrthoDB" id="11597at2157"/>